<sequence>MRAGQVALRCLLTSRPTRWPLLKGIQEHSSSEGVSAGWSAHCSVRSIGLFLWWEDGLLHFLDSCGGGGSWSKMPTASVLAHHVLVAALRRRHNPPLQDESNVFLSLASNARPSCYVVRVFLQDNEFANGCEGCVAAEFERRLVFFFLTGGVEELQALADFIVNVRAGVSATRSAAVGKTCFTIAVEAGIKGANVRAHHPTFCTVLPRRLDLIASHIEPSPCGRNVVSKGSRGRRARQLYSSVEVSGGKKCEPFGI</sequence>
<dbReference type="Proteomes" id="UP000583944">
    <property type="component" value="Unassembled WGS sequence"/>
</dbReference>
<organism evidence="1 2">
    <name type="scientific">Trypanosoma cruzi</name>
    <dbReference type="NCBI Taxonomy" id="5693"/>
    <lineage>
        <taxon>Eukaryota</taxon>
        <taxon>Discoba</taxon>
        <taxon>Euglenozoa</taxon>
        <taxon>Kinetoplastea</taxon>
        <taxon>Metakinetoplastina</taxon>
        <taxon>Trypanosomatida</taxon>
        <taxon>Trypanosomatidae</taxon>
        <taxon>Trypanosoma</taxon>
        <taxon>Schizotrypanum</taxon>
    </lineage>
</organism>
<comment type="caution">
    <text evidence="1">The sequence shown here is derived from an EMBL/GenBank/DDBJ whole genome shotgun (WGS) entry which is preliminary data.</text>
</comment>
<gene>
    <name evidence="1" type="ORF">ECC02_009273</name>
</gene>
<accession>A0A7J6XVG8</accession>
<dbReference type="EMBL" id="JABDHM010000118">
    <property type="protein sequence ID" value="KAF5217848.1"/>
    <property type="molecule type" value="Genomic_DNA"/>
</dbReference>
<dbReference type="AlphaFoldDB" id="A0A7J6XVG8"/>
<evidence type="ECO:0000313" key="2">
    <source>
        <dbReference type="Proteomes" id="UP000583944"/>
    </source>
</evidence>
<evidence type="ECO:0000313" key="1">
    <source>
        <dbReference type="EMBL" id="KAF5217848.1"/>
    </source>
</evidence>
<name>A0A7J6XVG8_TRYCR</name>
<reference evidence="1 2" key="1">
    <citation type="journal article" date="2019" name="Genome Biol. Evol.">
        <title>Nanopore Sequencing Significantly Improves Genome Assembly of the Protozoan Parasite Trypanosoma cruzi.</title>
        <authorList>
            <person name="Diaz-Viraque F."/>
            <person name="Pita S."/>
            <person name="Greif G."/>
            <person name="de Souza R.C.M."/>
            <person name="Iraola G."/>
            <person name="Robello C."/>
        </authorList>
    </citation>
    <scope>NUCLEOTIDE SEQUENCE [LARGE SCALE GENOMIC DNA]</scope>
    <source>
        <strain evidence="1 2">Berenice</strain>
    </source>
</reference>
<proteinExistence type="predicted"/>
<protein>
    <submittedName>
        <fullName evidence="1">Uncharacterized protein</fullName>
    </submittedName>
</protein>
<dbReference type="VEuPathDB" id="TriTrypDB:ECC02_009273"/>